<organism evidence="9 10">
    <name type="scientific">Flavobacterium buctense</name>
    <dbReference type="NCBI Taxonomy" id="1648146"/>
    <lineage>
        <taxon>Bacteria</taxon>
        <taxon>Pseudomonadati</taxon>
        <taxon>Bacteroidota</taxon>
        <taxon>Flavobacteriia</taxon>
        <taxon>Flavobacteriales</taxon>
        <taxon>Flavobacteriaceae</taxon>
        <taxon>Flavobacterium</taxon>
    </lineage>
</organism>
<dbReference type="PROSITE" id="PS00170">
    <property type="entry name" value="CSA_PPIASE_1"/>
    <property type="match status" value="1"/>
</dbReference>
<dbReference type="SUPFAM" id="SSF50891">
    <property type="entry name" value="Cyclophilin-like"/>
    <property type="match status" value="1"/>
</dbReference>
<name>A0ABU9E4D0_9FLAO</name>
<gene>
    <name evidence="9" type="ORF">WMW71_11040</name>
</gene>
<evidence type="ECO:0000256" key="5">
    <source>
        <dbReference type="PROSITE-ProRule" id="PRU00277"/>
    </source>
</evidence>
<feature type="domain" description="PPIase FKBP-type" evidence="7">
    <location>
        <begin position="222"/>
        <end position="310"/>
    </location>
</feature>
<dbReference type="Gene3D" id="3.10.50.40">
    <property type="match status" value="1"/>
</dbReference>
<proteinExistence type="inferred from homology"/>
<sequence length="311" mass="33696">MENGIYAKFNTTKGSILVKLTHDLTPGTVGNFVGLAEGQLENSARPMGKPYYDGLKFHRVIPDFMVQGGCPQGIGTGGPGYNFDDEFHPTLKHDKPGVLSMANAGPGSNGSQFFITHVPTTWLDGKHTVFGHVVEGQDIVDAVAQGDSIETLEIVRVGDEAQKWNAIEAFRTFEGSRQKRIEEAKKQAEESMEKLAAGFEKTESGLRYKFIQKGNGKQAEAGKTVSVHYTGQLENGKTFDSSYPRKKPIEFPLGKGHVIEGWDEGIALLQVGDKARFVIPSYLGYGSSGAGGVIPPDATLIFDVELMDVKG</sequence>
<dbReference type="GO" id="GO:0016853">
    <property type="term" value="F:isomerase activity"/>
    <property type="evidence" value="ECO:0007669"/>
    <property type="project" value="UniProtKB-KW"/>
</dbReference>
<dbReference type="CDD" id="cd00317">
    <property type="entry name" value="cyclophilin"/>
    <property type="match status" value="1"/>
</dbReference>
<dbReference type="EMBL" id="JBBPCB010000007">
    <property type="protein sequence ID" value="MEK8180875.1"/>
    <property type="molecule type" value="Genomic_DNA"/>
</dbReference>
<dbReference type="InterPro" id="IPR020892">
    <property type="entry name" value="Cyclophilin-type_PPIase_CS"/>
</dbReference>
<dbReference type="PANTHER" id="PTHR45625:SF4">
    <property type="entry name" value="PEPTIDYLPROLYL ISOMERASE DOMAIN AND WD REPEAT-CONTAINING PROTEIN 1"/>
    <property type="match status" value="1"/>
</dbReference>
<dbReference type="InterPro" id="IPR046357">
    <property type="entry name" value="PPIase_dom_sf"/>
</dbReference>
<evidence type="ECO:0000313" key="10">
    <source>
        <dbReference type="Proteomes" id="UP001491349"/>
    </source>
</evidence>
<dbReference type="PANTHER" id="PTHR45625">
    <property type="entry name" value="PEPTIDYL-PROLYL CIS-TRANS ISOMERASE-RELATED"/>
    <property type="match status" value="1"/>
</dbReference>
<keyword evidence="10" id="KW-1185">Reference proteome</keyword>
<comment type="similarity">
    <text evidence="2">Belongs to the cyclophilin-type PPIase family.</text>
</comment>
<comment type="similarity">
    <text evidence="6">Belongs to the FKBP-type PPIase family.</text>
</comment>
<dbReference type="SUPFAM" id="SSF54534">
    <property type="entry name" value="FKBP-like"/>
    <property type="match status" value="1"/>
</dbReference>
<dbReference type="InterPro" id="IPR001179">
    <property type="entry name" value="PPIase_FKBP_dom"/>
</dbReference>
<evidence type="ECO:0000256" key="6">
    <source>
        <dbReference type="RuleBase" id="RU003915"/>
    </source>
</evidence>
<protein>
    <recommendedName>
        <fullName evidence="6">Peptidyl-prolyl cis-trans isomerase</fullName>
        <ecNumber evidence="6">5.2.1.8</ecNumber>
    </recommendedName>
</protein>
<reference evidence="9 10" key="1">
    <citation type="submission" date="2024-04" db="EMBL/GenBank/DDBJ databases">
        <title>draft genome sequnece of Flavobacterium buctense JCM 30750.</title>
        <authorList>
            <person name="Kim D.-U."/>
        </authorList>
    </citation>
    <scope>NUCLEOTIDE SEQUENCE [LARGE SCALE GENOMIC DNA]</scope>
    <source>
        <strain evidence="9 10">JCM 30750</strain>
    </source>
</reference>
<evidence type="ECO:0000259" key="8">
    <source>
        <dbReference type="PROSITE" id="PS50072"/>
    </source>
</evidence>
<dbReference type="RefSeq" id="WP_187659932.1">
    <property type="nucleotide sequence ID" value="NZ_JACTAB010000002.1"/>
</dbReference>
<feature type="domain" description="PPIase cyclophilin-type" evidence="8">
    <location>
        <begin position="14"/>
        <end position="145"/>
    </location>
</feature>
<evidence type="ECO:0000259" key="7">
    <source>
        <dbReference type="PROSITE" id="PS50059"/>
    </source>
</evidence>
<evidence type="ECO:0000313" key="9">
    <source>
        <dbReference type="EMBL" id="MEK8180875.1"/>
    </source>
</evidence>
<evidence type="ECO:0000256" key="4">
    <source>
        <dbReference type="ARBA" id="ARBA00023235"/>
    </source>
</evidence>
<dbReference type="InterPro" id="IPR029000">
    <property type="entry name" value="Cyclophilin-like_dom_sf"/>
</dbReference>
<dbReference type="EC" id="5.2.1.8" evidence="6"/>
<evidence type="ECO:0000256" key="3">
    <source>
        <dbReference type="ARBA" id="ARBA00023110"/>
    </source>
</evidence>
<dbReference type="PROSITE" id="PS50072">
    <property type="entry name" value="CSA_PPIASE_2"/>
    <property type="match status" value="1"/>
</dbReference>
<comment type="catalytic activity">
    <reaction evidence="1 5 6">
        <text>[protein]-peptidylproline (omega=180) = [protein]-peptidylproline (omega=0)</text>
        <dbReference type="Rhea" id="RHEA:16237"/>
        <dbReference type="Rhea" id="RHEA-COMP:10747"/>
        <dbReference type="Rhea" id="RHEA-COMP:10748"/>
        <dbReference type="ChEBI" id="CHEBI:83833"/>
        <dbReference type="ChEBI" id="CHEBI:83834"/>
        <dbReference type="EC" id="5.2.1.8"/>
    </reaction>
</comment>
<keyword evidence="4 5" id="KW-0413">Isomerase</keyword>
<dbReference type="Gene3D" id="2.40.100.10">
    <property type="entry name" value="Cyclophilin-like"/>
    <property type="match status" value="1"/>
</dbReference>
<dbReference type="PRINTS" id="PR00153">
    <property type="entry name" value="CSAPPISMRASE"/>
</dbReference>
<keyword evidence="3 5" id="KW-0697">Rotamase</keyword>
<dbReference type="PROSITE" id="PS50059">
    <property type="entry name" value="FKBP_PPIASE"/>
    <property type="match status" value="1"/>
</dbReference>
<dbReference type="Pfam" id="PF00254">
    <property type="entry name" value="FKBP_C"/>
    <property type="match status" value="1"/>
</dbReference>
<dbReference type="Proteomes" id="UP001491349">
    <property type="component" value="Unassembled WGS sequence"/>
</dbReference>
<evidence type="ECO:0000256" key="1">
    <source>
        <dbReference type="ARBA" id="ARBA00000971"/>
    </source>
</evidence>
<comment type="caution">
    <text evidence="9">The sequence shown here is derived from an EMBL/GenBank/DDBJ whole genome shotgun (WGS) entry which is preliminary data.</text>
</comment>
<dbReference type="InterPro" id="IPR044666">
    <property type="entry name" value="Cyclophilin_A-like"/>
</dbReference>
<dbReference type="InterPro" id="IPR002130">
    <property type="entry name" value="Cyclophilin-type_PPIase_dom"/>
</dbReference>
<dbReference type="Pfam" id="PF00160">
    <property type="entry name" value="Pro_isomerase"/>
    <property type="match status" value="1"/>
</dbReference>
<accession>A0ABU9E4D0</accession>
<evidence type="ECO:0000256" key="2">
    <source>
        <dbReference type="ARBA" id="ARBA00007365"/>
    </source>
</evidence>